<keyword evidence="4" id="KW-1185">Reference proteome</keyword>
<proteinExistence type="predicted"/>
<accession>A0A563W0H6</accession>
<protein>
    <submittedName>
        <fullName evidence="3">Response regulator rcp1</fullName>
    </submittedName>
</protein>
<dbReference type="Pfam" id="PF00072">
    <property type="entry name" value="Response_reg"/>
    <property type="match status" value="1"/>
</dbReference>
<dbReference type="GO" id="GO:0000160">
    <property type="term" value="P:phosphorelay signal transduction system"/>
    <property type="evidence" value="ECO:0007669"/>
    <property type="project" value="InterPro"/>
</dbReference>
<dbReference type="CDD" id="cd17557">
    <property type="entry name" value="REC_Rcp-like"/>
    <property type="match status" value="1"/>
</dbReference>
<organism evidence="3 4">
    <name type="scientific">Hyella patelloides LEGE 07179</name>
    <dbReference type="NCBI Taxonomy" id="945734"/>
    <lineage>
        <taxon>Bacteria</taxon>
        <taxon>Bacillati</taxon>
        <taxon>Cyanobacteriota</taxon>
        <taxon>Cyanophyceae</taxon>
        <taxon>Pleurocapsales</taxon>
        <taxon>Hyellaceae</taxon>
        <taxon>Hyella</taxon>
    </lineage>
</organism>
<dbReference type="RefSeq" id="WP_144875759.1">
    <property type="nucleotide sequence ID" value="NZ_LR214299.1"/>
</dbReference>
<dbReference type="InterPro" id="IPR011006">
    <property type="entry name" value="CheY-like_superfamily"/>
</dbReference>
<dbReference type="InterPro" id="IPR001789">
    <property type="entry name" value="Sig_transdc_resp-reg_receiver"/>
</dbReference>
<evidence type="ECO:0000313" key="4">
    <source>
        <dbReference type="Proteomes" id="UP000320055"/>
    </source>
</evidence>
<evidence type="ECO:0000259" key="2">
    <source>
        <dbReference type="PROSITE" id="PS50110"/>
    </source>
</evidence>
<evidence type="ECO:0000313" key="3">
    <source>
        <dbReference type="EMBL" id="VEP17194.1"/>
    </source>
</evidence>
<dbReference type="Proteomes" id="UP000320055">
    <property type="component" value="Unassembled WGS sequence"/>
</dbReference>
<feature type="modified residue" description="4-aspartylphosphate" evidence="1">
    <location>
        <position position="29"/>
    </location>
</feature>
<dbReference type="OrthoDB" id="5510574at2"/>
<gene>
    <name evidence="3" type="ORF">H1P_5650001</name>
</gene>
<evidence type="ECO:0000256" key="1">
    <source>
        <dbReference type="PROSITE-ProRule" id="PRU00169"/>
    </source>
</evidence>
<name>A0A563W0H6_9CYAN</name>
<dbReference type="AlphaFoldDB" id="A0A563W0H6"/>
<dbReference type="SMART" id="SM00448">
    <property type="entry name" value="REC"/>
    <property type="match status" value="1"/>
</dbReference>
<dbReference type="SUPFAM" id="SSF52172">
    <property type="entry name" value="CheY-like"/>
    <property type="match status" value="1"/>
</dbReference>
<dbReference type="InterPro" id="IPR052893">
    <property type="entry name" value="TCS_response_regulator"/>
</dbReference>
<dbReference type="PROSITE" id="PS50110">
    <property type="entry name" value="RESPONSE_REGULATORY"/>
    <property type="match status" value="1"/>
</dbReference>
<feature type="domain" description="Response regulatory" evidence="2">
    <location>
        <begin position="1"/>
        <end position="96"/>
    </location>
</feature>
<keyword evidence="1" id="KW-0597">Phosphoprotein</keyword>
<sequence>MEEALDFLYREGEYEDESLSPRPSLIVLDLNLPGTDGREVLAELKGDRDLQTIPVVIFSTSSNPKDVNACYRQGISGYIVKPMDINRLNQLVRTFLDYWFKAVELPN</sequence>
<dbReference type="Gene3D" id="3.40.50.2300">
    <property type="match status" value="1"/>
</dbReference>
<dbReference type="PANTHER" id="PTHR44520">
    <property type="entry name" value="RESPONSE REGULATOR RCP1-RELATED"/>
    <property type="match status" value="1"/>
</dbReference>
<reference evidence="3 4" key="1">
    <citation type="submission" date="2019-01" db="EMBL/GenBank/DDBJ databases">
        <authorList>
            <person name="Brito A."/>
        </authorList>
    </citation>
    <scope>NUCLEOTIDE SEQUENCE [LARGE SCALE GENOMIC DNA]</scope>
    <source>
        <strain evidence="3">1</strain>
    </source>
</reference>
<dbReference type="EMBL" id="CAACVJ010000518">
    <property type="protein sequence ID" value="VEP17194.1"/>
    <property type="molecule type" value="Genomic_DNA"/>
</dbReference>